<evidence type="ECO:0000313" key="3">
    <source>
        <dbReference type="Proteomes" id="UP000027238"/>
    </source>
</evidence>
<dbReference type="OMA" id="CISGTNI"/>
<accession>A0A066X0F2</accession>
<evidence type="ECO:0000256" key="1">
    <source>
        <dbReference type="SAM" id="MobiDB-lite"/>
    </source>
</evidence>
<protein>
    <recommendedName>
        <fullName evidence="4">DRBM domain-containing protein</fullName>
    </recommendedName>
</protein>
<keyword evidence="3" id="KW-1185">Reference proteome</keyword>
<comment type="caution">
    <text evidence="2">The sequence shown here is derived from an EMBL/GenBank/DDBJ whole genome shotgun (WGS) entry which is preliminary data.</text>
</comment>
<dbReference type="eggNOG" id="ENOG502SDVM">
    <property type="taxonomic scope" value="Eukaryota"/>
</dbReference>
<dbReference type="Proteomes" id="UP000027238">
    <property type="component" value="Unassembled WGS sequence"/>
</dbReference>
<dbReference type="HOGENOM" id="CLU_053554_0_0_1"/>
<sequence>MSAPSPTGTAQGVDWAALKSYIAEKERFEAENGCPAPLSESEASAIAVLLRPAPRLDPDIGSENWLGLLNHFQQVRSQKITFADASREYPRLGKAPELRWACTATFTSTGDVFPRPGYGVDATGDATVPDFPRKQDAKQYAARAACKWLIDNGHMLPSGDLPKLSKTFALAASAAAAFTPPSTSVLPAKRSPPRSPPLGLDGSSTMAARKKQDSQPPRASSPSRPRPLNRNDGETGAPGVAKSPSPDGEPASASTSASSSATTSTARTPAAGVPIAEPLPVTSSPSELSATQRVRELCSRLKYPVPHYRLTEDTTVPGGDFWNGRADFSNDLRVPEDLGTVNKVLTKKAAKNRMSANILAWLLYEQEKRNGMAKTFLGGRHFRDTGIGWPELPTTDRALLAHPDNPTQGGQVVANSTVQMTPRIICFAPQGPTDVLPGTLRPEPKRMLLVYSCQAIKKLLIIPGTIAGVV</sequence>
<evidence type="ECO:0000313" key="2">
    <source>
        <dbReference type="EMBL" id="KDN62623.1"/>
    </source>
</evidence>
<dbReference type="OrthoDB" id="5222339at2759"/>
<reference evidence="3" key="1">
    <citation type="journal article" date="2014" name="Genome Announc.">
        <title>Draft genome sequence of Colletotrichum sublineola, a destructive pathogen of cultivated sorghum.</title>
        <authorList>
            <person name="Baroncelli R."/>
            <person name="Sanz-Martin J.M."/>
            <person name="Rech G.E."/>
            <person name="Sukno S.A."/>
            <person name="Thon M.R."/>
        </authorList>
    </citation>
    <scope>NUCLEOTIDE SEQUENCE [LARGE SCALE GENOMIC DNA]</scope>
    <source>
        <strain evidence="3">TX430BB</strain>
    </source>
</reference>
<proteinExistence type="predicted"/>
<feature type="compositionally biased region" description="Low complexity" evidence="1">
    <location>
        <begin position="251"/>
        <end position="271"/>
    </location>
</feature>
<organism evidence="2 3">
    <name type="scientific">Colletotrichum sublineola</name>
    <name type="common">Sorghum anthracnose fungus</name>
    <dbReference type="NCBI Taxonomy" id="1173701"/>
    <lineage>
        <taxon>Eukaryota</taxon>
        <taxon>Fungi</taxon>
        <taxon>Dikarya</taxon>
        <taxon>Ascomycota</taxon>
        <taxon>Pezizomycotina</taxon>
        <taxon>Sordariomycetes</taxon>
        <taxon>Hypocreomycetidae</taxon>
        <taxon>Glomerellales</taxon>
        <taxon>Glomerellaceae</taxon>
        <taxon>Colletotrichum</taxon>
        <taxon>Colletotrichum graminicola species complex</taxon>
    </lineage>
</organism>
<evidence type="ECO:0008006" key="4">
    <source>
        <dbReference type="Google" id="ProtNLM"/>
    </source>
</evidence>
<dbReference type="AlphaFoldDB" id="A0A066X0F2"/>
<feature type="region of interest" description="Disordered" evidence="1">
    <location>
        <begin position="179"/>
        <end position="289"/>
    </location>
</feature>
<name>A0A066X0F2_COLSU</name>
<gene>
    <name evidence="2" type="ORF">CSUB01_06059</name>
</gene>
<dbReference type="EMBL" id="JMSE01001320">
    <property type="protein sequence ID" value="KDN62623.1"/>
    <property type="molecule type" value="Genomic_DNA"/>
</dbReference>